<dbReference type="AlphaFoldDB" id="A0AAV3UKX4"/>
<evidence type="ECO:0000259" key="5">
    <source>
        <dbReference type="Pfam" id="PF13360"/>
    </source>
</evidence>
<evidence type="ECO:0000256" key="1">
    <source>
        <dbReference type="ARBA" id="ARBA00004167"/>
    </source>
</evidence>
<dbReference type="GO" id="GO:0016020">
    <property type="term" value="C:membrane"/>
    <property type="evidence" value="ECO:0007669"/>
    <property type="project" value="UniProtKB-SubCell"/>
</dbReference>
<name>A0AAV3UKX4_9EURY</name>
<dbReference type="Proteomes" id="UP001501729">
    <property type="component" value="Unassembled WGS sequence"/>
</dbReference>
<keyword evidence="7" id="KW-1185">Reference proteome</keyword>
<organism evidence="6 7">
    <name type="scientific">Haladaptatus pallidirubidus</name>
    <dbReference type="NCBI Taxonomy" id="1008152"/>
    <lineage>
        <taxon>Archaea</taxon>
        <taxon>Methanobacteriati</taxon>
        <taxon>Methanobacteriota</taxon>
        <taxon>Stenosarchaea group</taxon>
        <taxon>Halobacteria</taxon>
        <taxon>Halobacteriales</taxon>
        <taxon>Haladaptataceae</taxon>
        <taxon>Haladaptatus</taxon>
    </lineage>
</organism>
<evidence type="ECO:0000256" key="3">
    <source>
        <dbReference type="ARBA" id="ARBA00022989"/>
    </source>
</evidence>
<dbReference type="InterPro" id="IPR028994">
    <property type="entry name" value="Integrin_alpha_N"/>
</dbReference>
<comment type="subcellular location">
    <subcellularLocation>
        <location evidence="1">Membrane</location>
        <topology evidence="1">Single-pass membrane protein</topology>
    </subcellularLocation>
</comment>
<keyword evidence="3" id="KW-1133">Transmembrane helix</keyword>
<keyword evidence="2" id="KW-0812">Transmembrane</keyword>
<evidence type="ECO:0000256" key="4">
    <source>
        <dbReference type="ARBA" id="ARBA00023136"/>
    </source>
</evidence>
<gene>
    <name evidence="6" type="ORF">GCM10025751_34100</name>
</gene>
<dbReference type="SUPFAM" id="SSF69318">
    <property type="entry name" value="Integrin alpha N-terminal domain"/>
    <property type="match status" value="1"/>
</dbReference>
<sequence length="413" mass="43014">MRFATGAVLLVIVAVLAGLGAVAFTGDDGGNLSERWVSDTGRDMKGNHHAPAAATIGDRSFVFAPISDRGNGTGCGLFALDSETGNTVWRHQVPPANCTIHAVADPTVSDFDGDGTPEVLAASTEERVTAYDARSGDEAMRHELEDYGYTQPVVANLSPDSGREIAVVDVNGKLSVVRGNGTEAWSRALGGRVLAQPTAADFDTDGDAELAVGIGTLDGGRVVLTDGNNETVWQNDDIDDSILWMGSGQADGDQPIEISVATSGGEIVVLDGADGSVEWRRSVGELAAVGDISDGDEDGNPEVYAVSKEGTLFALDATDGSVEWETSLTTKTQMTPPPIVGDVDGDDETEIVAATNDGKVTVIGPDSGNVLATYERSVTIYTHPTLADLNGDGAEEIYVIYGDGRVVSLSYES</sequence>
<evidence type="ECO:0000256" key="2">
    <source>
        <dbReference type="ARBA" id="ARBA00022692"/>
    </source>
</evidence>
<feature type="domain" description="Pyrrolo-quinoline quinone repeat" evidence="5">
    <location>
        <begin position="220"/>
        <end position="375"/>
    </location>
</feature>
<dbReference type="InterPro" id="IPR045232">
    <property type="entry name" value="FAM234"/>
</dbReference>
<evidence type="ECO:0000313" key="6">
    <source>
        <dbReference type="EMBL" id="GAA5054938.1"/>
    </source>
</evidence>
<accession>A0AAV3UKX4</accession>
<dbReference type="GeneID" id="68613376"/>
<reference evidence="6 7" key="1">
    <citation type="journal article" date="2019" name="Int. J. Syst. Evol. Microbiol.">
        <title>The Global Catalogue of Microorganisms (GCM) 10K type strain sequencing project: providing services to taxonomists for standard genome sequencing and annotation.</title>
        <authorList>
            <consortium name="The Broad Institute Genomics Platform"/>
            <consortium name="The Broad Institute Genome Sequencing Center for Infectious Disease"/>
            <person name="Wu L."/>
            <person name="Ma J."/>
        </authorList>
    </citation>
    <scope>NUCLEOTIDE SEQUENCE [LARGE SCALE GENOMIC DNA]</scope>
    <source>
        <strain evidence="6 7">JCM 17504</strain>
    </source>
</reference>
<dbReference type="InterPro" id="IPR015943">
    <property type="entry name" value="WD40/YVTN_repeat-like_dom_sf"/>
</dbReference>
<proteinExistence type="predicted"/>
<feature type="domain" description="Pyrrolo-quinoline quinone repeat" evidence="5">
    <location>
        <begin position="33"/>
        <end position="155"/>
    </location>
</feature>
<keyword evidence="4" id="KW-0472">Membrane</keyword>
<dbReference type="PANTHER" id="PTHR21419:SF23">
    <property type="entry name" value="PROTEIN DEFECTIVE IN EXINE FORMATION 1"/>
    <property type="match status" value="1"/>
</dbReference>
<dbReference type="Pfam" id="PF13360">
    <property type="entry name" value="PQQ_2"/>
    <property type="match status" value="2"/>
</dbReference>
<dbReference type="Gene3D" id="2.130.10.10">
    <property type="entry name" value="YVTN repeat-like/Quinoprotein amine dehydrogenase"/>
    <property type="match status" value="2"/>
</dbReference>
<dbReference type="PANTHER" id="PTHR21419">
    <property type="match status" value="1"/>
</dbReference>
<evidence type="ECO:0000313" key="7">
    <source>
        <dbReference type="Proteomes" id="UP001501729"/>
    </source>
</evidence>
<dbReference type="SMART" id="SM00564">
    <property type="entry name" value="PQQ"/>
    <property type="match status" value="5"/>
</dbReference>
<dbReference type="Gene3D" id="2.40.128.630">
    <property type="match status" value="1"/>
</dbReference>
<comment type="caution">
    <text evidence="6">The sequence shown here is derived from an EMBL/GenBank/DDBJ whole genome shotgun (WGS) entry which is preliminary data.</text>
</comment>
<dbReference type="RefSeq" id="WP_227773193.1">
    <property type="nucleotide sequence ID" value="NZ_BAABKX010000014.1"/>
</dbReference>
<dbReference type="EMBL" id="BAABKX010000014">
    <property type="protein sequence ID" value="GAA5054938.1"/>
    <property type="molecule type" value="Genomic_DNA"/>
</dbReference>
<protein>
    <recommendedName>
        <fullName evidence="5">Pyrrolo-quinoline quinone repeat domain-containing protein</fullName>
    </recommendedName>
</protein>
<dbReference type="InterPro" id="IPR002372">
    <property type="entry name" value="PQQ_rpt_dom"/>
</dbReference>
<dbReference type="InterPro" id="IPR018391">
    <property type="entry name" value="PQQ_b-propeller_rpt"/>
</dbReference>